<keyword evidence="4 5" id="KW-0720">Serine protease</keyword>
<dbReference type="Proteomes" id="UP001500507">
    <property type="component" value="Unassembled WGS sequence"/>
</dbReference>
<keyword evidence="3 5" id="KW-0378">Hydrolase</keyword>
<evidence type="ECO:0000256" key="1">
    <source>
        <dbReference type="ARBA" id="ARBA00011073"/>
    </source>
</evidence>
<comment type="similarity">
    <text evidence="1 5">Belongs to the peptidase S8 family.</text>
</comment>
<dbReference type="InterPro" id="IPR023828">
    <property type="entry name" value="Peptidase_S8_Ser-AS"/>
</dbReference>
<comment type="caution">
    <text evidence="8">The sequence shown here is derived from an EMBL/GenBank/DDBJ whole genome shotgun (WGS) entry which is preliminary data.</text>
</comment>
<dbReference type="Pfam" id="PF00082">
    <property type="entry name" value="Peptidase_S8"/>
    <property type="match status" value="1"/>
</dbReference>
<dbReference type="SUPFAM" id="SSF52743">
    <property type="entry name" value="Subtilisin-like"/>
    <property type="match status" value="1"/>
</dbReference>
<dbReference type="CDD" id="cd00306">
    <property type="entry name" value="Peptidases_S8_S53"/>
    <property type="match status" value="1"/>
</dbReference>
<feature type="active site" description="Charge relay system" evidence="5">
    <location>
        <position position="188"/>
    </location>
</feature>
<reference evidence="8 9" key="1">
    <citation type="journal article" date="2019" name="Int. J. Syst. Evol. Microbiol.">
        <title>The Global Catalogue of Microorganisms (GCM) 10K type strain sequencing project: providing services to taxonomists for standard genome sequencing and annotation.</title>
        <authorList>
            <consortium name="The Broad Institute Genomics Platform"/>
            <consortium name="The Broad Institute Genome Sequencing Center for Infectious Disease"/>
            <person name="Wu L."/>
            <person name="Ma J."/>
        </authorList>
    </citation>
    <scope>NUCLEOTIDE SEQUENCE [LARGE SCALE GENOMIC DNA]</scope>
    <source>
        <strain evidence="8 9">JCM 16082</strain>
    </source>
</reference>
<evidence type="ECO:0000256" key="3">
    <source>
        <dbReference type="ARBA" id="ARBA00022801"/>
    </source>
</evidence>
<feature type="region of interest" description="Disordered" evidence="6">
    <location>
        <begin position="280"/>
        <end position="302"/>
    </location>
</feature>
<protein>
    <recommendedName>
        <fullName evidence="7">Peptidase S8/S53 domain-containing protein</fullName>
    </recommendedName>
</protein>
<keyword evidence="2 5" id="KW-0645">Protease</keyword>
<dbReference type="PROSITE" id="PS00138">
    <property type="entry name" value="SUBTILASE_SER"/>
    <property type="match status" value="1"/>
</dbReference>
<dbReference type="PANTHER" id="PTHR43399">
    <property type="entry name" value="SUBTILISIN-RELATED"/>
    <property type="match status" value="1"/>
</dbReference>
<feature type="active site" description="Charge relay system" evidence="5">
    <location>
        <position position="155"/>
    </location>
</feature>
<accession>A0ABN1MDK6</accession>
<dbReference type="Gene3D" id="3.40.50.200">
    <property type="entry name" value="Peptidase S8/S53 domain"/>
    <property type="match status" value="1"/>
</dbReference>
<dbReference type="PANTHER" id="PTHR43399:SF4">
    <property type="entry name" value="CELL WALL-ASSOCIATED PROTEASE"/>
    <property type="match status" value="1"/>
</dbReference>
<proteinExistence type="inferred from homology"/>
<evidence type="ECO:0000256" key="4">
    <source>
        <dbReference type="ARBA" id="ARBA00022825"/>
    </source>
</evidence>
<evidence type="ECO:0000313" key="9">
    <source>
        <dbReference type="Proteomes" id="UP001500507"/>
    </source>
</evidence>
<dbReference type="InterPro" id="IPR051048">
    <property type="entry name" value="Peptidase_S8/S53_subtilisin"/>
</dbReference>
<evidence type="ECO:0000313" key="8">
    <source>
        <dbReference type="EMBL" id="GAA0871188.1"/>
    </source>
</evidence>
<evidence type="ECO:0000259" key="7">
    <source>
        <dbReference type="Pfam" id="PF00082"/>
    </source>
</evidence>
<evidence type="ECO:0000256" key="6">
    <source>
        <dbReference type="SAM" id="MobiDB-lite"/>
    </source>
</evidence>
<feature type="domain" description="Peptidase S8/S53" evidence="7">
    <location>
        <begin position="147"/>
        <end position="463"/>
    </location>
</feature>
<sequence length="674" mass="74658">MYCSLSFSQKIYKYYIYTSDYNSVPEFVKENGFYYYDGANSREKGFYDQFTILEFDQAFPNVPHQHIANVLYVETLDGGFIKDLIKNYPSIYLKFDDLTEEEIEYLSFYPNDYGTTSPIPNQGAAVDRRELDYMGVPEAWDITTGNSNIKIGISDRPVNDVDADFLGKVSFTNGYSYDPNNNGIIYGHGTGVAALAIAQGNNAHGSVGICYDCDVVSGPSGYSKLYEMAQLGAKVINMSWGTQSNDPTQYYSQVRQDLINSITDDFGVVFVAAAGNQTSFSSPESYHSTGPPGDTTDDADPDHPFGTLYYYPAMYDNVISVSSVYKKYPGLNPENFCCTNPQGIMIWLRPEDSASSSVNGNDINNPIALTHSGYFTDQGDPYPTNTNGLLYMLTLNEGVDLLAPGQEILDYFALISGNEGGIYNGGTSFSAPFVAGTIGLMLSVDDCLNPNEVESILKLSSKDIEHASFHFNTPFYGKIGTGKLEVGKSVLLTDELNRADGQALVEDHIFYRYDFSLNKIMNNLTLNNVAFIEDASVSFTSKNSIYLGEGTILSPNSTTEIVLNIDENITNTCIPTSSKITLNEKVDSKQVLADFKLFPTIVKSELKVEKRRKVGAKINSIIIYNVFGAKVYRKDNLDDYDVTVKSLNLSKGIYILNALNENSDVIFQEKFLKE</sequence>
<dbReference type="InterPro" id="IPR036852">
    <property type="entry name" value="Peptidase_S8/S53_dom_sf"/>
</dbReference>
<dbReference type="InterPro" id="IPR000209">
    <property type="entry name" value="Peptidase_S8/S53_dom"/>
</dbReference>
<organism evidence="8 9">
    <name type="scientific">Gangjinia marincola</name>
    <dbReference type="NCBI Taxonomy" id="578463"/>
    <lineage>
        <taxon>Bacteria</taxon>
        <taxon>Pseudomonadati</taxon>
        <taxon>Bacteroidota</taxon>
        <taxon>Flavobacteriia</taxon>
        <taxon>Flavobacteriales</taxon>
        <taxon>Flavobacteriaceae</taxon>
        <taxon>Gangjinia</taxon>
    </lineage>
</organism>
<name>A0ABN1MDK6_9FLAO</name>
<dbReference type="EMBL" id="BAAAFG010000002">
    <property type="protein sequence ID" value="GAA0871188.1"/>
    <property type="molecule type" value="Genomic_DNA"/>
</dbReference>
<evidence type="ECO:0000256" key="5">
    <source>
        <dbReference type="PROSITE-ProRule" id="PRU01240"/>
    </source>
</evidence>
<gene>
    <name evidence="8" type="ORF">GCM10009117_03340</name>
</gene>
<dbReference type="PROSITE" id="PS51892">
    <property type="entry name" value="SUBTILASE"/>
    <property type="match status" value="1"/>
</dbReference>
<evidence type="ECO:0000256" key="2">
    <source>
        <dbReference type="ARBA" id="ARBA00022670"/>
    </source>
</evidence>
<feature type="active site" description="Charge relay system" evidence="5">
    <location>
        <position position="428"/>
    </location>
</feature>
<keyword evidence="9" id="KW-1185">Reference proteome</keyword>